<evidence type="ECO:0000313" key="3">
    <source>
        <dbReference type="Proteomes" id="UP000028984"/>
    </source>
</evidence>
<reference evidence="2 3" key="1">
    <citation type="submission" date="2014-03" db="EMBL/GenBank/DDBJ databases">
        <title>Genomics of Bifidobacteria.</title>
        <authorList>
            <person name="Ventura M."/>
            <person name="Milani C."/>
            <person name="Lugli G.A."/>
        </authorList>
    </citation>
    <scope>NUCLEOTIDE SEQUENCE [LARGE SCALE GENOMIC DNA]</scope>
    <source>
        <strain evidence="2 3">DSM 23975</strain>
    </source>
</reference>
<name>A0A087CT03_9BIFI</name>
<evidence type="ECO:0000313" key="2">
    <source>
        <dbReference type="EMBL" id="KFI86403.1"/>
    </source>
</evidence>
<dbReference type="AlphaFoldDB" id="A0A087CT03"/>
<dbReference type="RefSeq" id="WP_044090226.1">
    <property type="nucleotide sequence ID" value="NZ_JDUW01000021.1"/>
</dbReference>
<keyword evidence="1" id="KW-0472">Membrane</keyword>
<organism evidence="2 3">
    <name type="scientific">Bifidobacterium reuteri DSM 23975</name>
    <dbReference type="NCBI Taxonomy" id="1437610"/>
    <lineage>
        <taxon>Bacteria</taxon>
        <taxon>Bacillati</taxon>
        <taxon>Actinomycetota</taxon>
        <taxon>Actinomycetes</taxon>
        <taxon>Bifidobacteriales</taxon>
        <taxon>Bifidobacteriaceae</taxon>
        <taxon>Bifidobacterium</taxon>
    </lineage>
</organism>
<evidence type="ECO:0000256" key="1">
    <source>
        <dbReference type="SAM" id="Phobius"/>
    </source>
</evidence>
<dbReference type="Proteomes" id="UP000028984">
    <property type="component" value="Unassembled WGS sequence"/>
</dbReference>
<dbReference type="OrthoDB" id="3233310at2"/>
<keyword evidence="1" id="KW-1133">Transmembrane helix</keyword>
<keyword evidence="1" id="KW-0812">Transmembrane</keyword>
<feature type="transmembrane region" description="Helical" evidence="1">
    <location>
        <begin position="12"/>
        <end position="34"/>
    </location>
</feature>
<sequence>MISEDRQGYRYGIIIAIVTVILVVAICVFARWWMHRPADTSHVQYSYSSSTRFSKAQLDAAGRTVTQSFSTLTGCTLHKVSYDEAKTDEMLDWEDKAKSESPDYWSSVYDAYQQYGRDRIFMATVDFDCDGRDPSLPDGPQSMAWYLRLNDDGRTWTEVDHGNG</sequence>
<keyword evidence="3" id="KW-1185">Reference proteome</keyword>
<dbReference type="EMBL" id="JGZK01000005">
    <property type="protein sequence ID" value="KFI86403.1"/>
    <property type="molecule type" value="Genomic_DNA"/>
</dbReference>
<comment type="caution">
    <text evidence="2">The sequence shown here is derived from an EMBL/GenBank/DDBJ whole genome shotgun (WGS) entry which is preliminary data.</text>
</comment>
<protein>
    <submittedName>
        <fullName evidence="2">Uncharacterized protein</fullName>
    </submittedName>
</protein>
<proteinExistence type="predicted"/>
<accession>A0A087CT03</accession>
<dbReference type="eggNOG" id="ENOG5031NT7">
    <property type="taxonomic scope" value="Bacteria"/>
</dbReference>
<gene>
    <name evidence="2" type="ORF">BREU_1584</name>
</gene>